<dbReference type="Proteomes" id="UP000093795">
    <property type="component" value="Unassembled WGS sequence"/>
</dbReference>
<proteinExistence type="predicted"/>
<dbReference type="Pfam" id="PF12587">
    <property type="entry name" value="DUF3761"/>
    <property type="match status" value="1"/>
</dbReference>
<sequence length="91" mass="9057">MRVRLFAAVVAISGGTLLAAPAISAGGSTTVLGSCSHGYYENSDGQCIASPSAGGGSEGATAICRDGEYSYSKHRSGTCSGHGGVKQWLTS</sequence>
<evidence type="ECO:0008006" key="4">
    <source>
        <dbReference type="Google" id="ProtNLM"/>
    </source>
</evidence>
<dbReference type="InterPro" id="IPR022236">
    <property type="entry name" value="DUF3761"/>
</dbReference>
<gene>
    <name evidence="2" type="ORF">A9X01_22425</name>
</gene>
<dbReference type="PROSITE" id="PS51257">
    <property type="entry name" value="PROKAR_LIPOPROTEIN"/>
    <property type="match status" value="1"/>
</dbReference>
<reference evidence="2 3" key="1">
    <citation type="submission" date="2016-06" db="EMBL/GenBank/DDBJ databases">
        <authorList>
            <person name="Kjaerup R.B."/>
            <person name="Dalgaard T.S."/>
            <person name="Juul-Madsen H.R."/>
        </authorList>
    </citation>
    <scope>NUCLEOTIDE SEQUENCE [LARGE SCALE GENOMIC DNA]</scope>
    <source>
        <strain evidence="2 3">1081914.2</strain>
    </source>
</reference>
<comment type="caution">
    <text evidence="2">The sequence shown here is derived from an EMBL/GenBank/DDBJ whole genome shotgun (WGS) entry which is preliminary data.</text>
</comment>
<feature type="signal peptide" evidence="1">
    <location>
        <begin position="1"/>
        <end position="19"/>
    </location>
</feature>
<organism evidence="2 3">
    <name type="scientific">Mycobacterium asiaticum</name>
    <dbReference type="NCBI Taxonomy" id="1790"/>
    <lineage>
        <taxon>Bacteria</taxon>
        <taxon>Bacillati</taxon>
        <taxon>Actinomycetota</taxon>
        <taxon>Actinomycetes</taxon>
        <taxon>Mycobacteriales</taxon>
        <taxon>Mycobacteriaceae</taxon>
        <taxon>Mycobacterium</taxon>
    </lineage>
</organism>
<evidence type="ECO:0000313" key="3">
    <source>
        <dbReference type="Proteomes" id="UP000093795"/>
    </source>
</evidence>
<keyword evidence="1" id="KW-0732">Signal</keyword>
<dbReference type="OrthoDB" id="4751721at2"/>
<name>A0A1A3C8K5_MYCAS</name>
<dbReference type="AlphaFoldDB" id="A0A1A3C8K5"/>
<accession>A0A1A3C8K5</accession>
<dbReference type="EMBL" id="LZKQ01000176">
    <property type="protein sequence ID" value="OBI82101.1"/>
    <property type="molecule type" value="Genomic_DNA"/>
</dbReference>
<evidence type="ECO:0000313" key="2">
    <source>
        <dbReference type="EMBL" id="OBI82101.1"/>
    </source>
</evidence>
<evidence type="ECO:0000256" key="1">
    <source>
        <dbReference type="SAM" id="SignalP"/>
    </source>
</evidence>
<feature type="chain" id="PRO_5039310462" description="DUF3761 domain-containing protein" evidence="1">
    <location>
        <begin position="20"/>
        <end position="91"/>
    </location>
</feature>
<protein>
    <recommendedName>
        <fullName evidence="4">DUF3761 domain-containing protein</fullName>
    </recommendedName>
</protein>